<evidence type="ECO:0000313" key="2">
    <source>
        <dbReference type="Proteomes" id="UP001595705"/>
    </source>
</evidence>
<dbReference type="RefSeq" id="WP_386744055.1">
    <property type="nucleotide sequence ID" value="NZ_JBHRYA010000007.1"/>
</dbReference>
<organism evidence="1 2">
    <name type="scientific">Luteimonas soli</name>
    <dbReference type="NCBI Taxonomy" id="1648966"/>
    <lineage>
        <taxon>Bacteria</taxon>
        <taxon>Pseudomonadati</taxon>
        <taxon>Pseudomonadota</taxon>
        <taxon>Gammaproteobacteria</taxon>
        <taxon>Lysobacterales</taxon>
        <taxon>Lysobacteraceae</taxon>
        <taxon>Luteimonas</taxon>
    </lineage>
</organism>
<name>A0ABV7XLH0_9GAMM</name>
<protein>
    <submittedName>
        <fullName evidence="1">Uncharacterized protein</fullName>
    </submittedName>
</protein>
<keyword evidence="2" id="KW-1185">Reference proteome</keyword>
<dbReference type="EMBL" id="JBHRYA010000007">
    <property type="protein sequence ID" value="MFC3716706.1"/>
    <property type="molecule type" value="Genomic_DNA"/>
</dbReference>
<reference evidence="2" key="1">
    <citation type="journal article" date="2019" name="Int. J. Syst. Evol. Microbiol.">
        <title>The Global Catalogue of Microorganisms (GCM) 10K type strain sequencing project: providing services to taxonomists for standard genome sequencing and annotation.</title>
        <authorList>
            <consortium name="The Broad Institute Genomics Platform"/>
            <consortium name="The Broad Institute Genome Sequencing Center for Infectious Disease"/>
            <person name="Wu L."/>
            <person name="Ma J."/>
        </authorList>
    </citation>
    <scope>NUCLEOTIDE SEQUENCE [LARGE SCALE GENOMIC DNA]</scope>
    <source>
        <strain evidence="2">KCTC 42441</strain>
    </source>
</reference>
<gene>
    <name evidence="1" type="ORF">ACFONC_11150</name>
</gene>
<accession>A0ABV7XLH0</accession>
<comment type="caution">
    <text evidence="1">The sequence shown here is derived from an EMBL/GenBank/DDBJ whole genome shotgun (WGS) entry which is preliminary data.</text>
</comment>
<sequence>MPRGPANAASTPASPHAAGVVAMRALPGHHGVAIRDRRPASSEALTDA</sequence>
<evidence type="ECO:0000313" key="1">
    <source>
        <dbReference type="EMBL" id="MFC3716706.1"/>
    </source>
</evidence>
<proteinExistence type="predicted"/>
<dbReference type="Proteomes" id="UP001595705">
    <property type="component" value="Unassembled WGS sequence"/>
</dbReference>